<evidence type="ECO:0000313" key="3">
    <source>
        <dbReference type="EMBL" id="TFI56444.1"/>
    </source>
</evidence>
<dbReference type="OrthoDB" id="2086138at2"/>
<accession>A0A4Y8ZKH6</accession>
<dbReference type="AlphaFoldDB" id="A0A4Y8ZKH6"/>
<gene>
    <name evidence="3" type="ORF">E2493_20135</name>
</gene>
<feature type="region of interest" description="Disordered" evidence="1">
    <location>
        <begin position="134"/>
        <end position="156"/>
    </location>
</feature>
<evidence type="ECO:0000313" key="4">
    <source>
        <dbReference type="Proteomes" id="UP000298213"/>
    </source>
</evidence>
<feature type="region of interest" description="Disordered" evidence="1">
    <location>
        <begin position="1"/>
        <end position="34"/>
    </location>
</feature>
<name>A0A4Y8ZKH6_9SPHN</name>
<keyword evidence="4" id="KW-1185">Reference proteome</keyword>
<dbReference type="RefSeq" id="WP_135090462.1">
    <property type="nucleotide sequence ID" value="NZ_SPDV01000077.1"/>
</dbReference>
<dbReference type="Pfam" id="PF18932">
    <property type="entry name" value="DUF5681"/>
    <property type="match status" value="1"/>
</dbReference>
<reference evidence="3 4" key="1">
    <citation type="submission" date="2019-03" db="EMBL/GenBank/DDBJ databases">
        <title>Genome sequence of Sphingomonas sp. 17J27-24.</title>
        <authorList>
            <person name="Kim M."/>
            <person name="Maeng S."/>
            <person name="Sathiyaraj S."/>
        </authorList>
    </citation>
    <scope>NUCLEOTIDE SEQUENCE [LARGE SCALE GENOMIC DNA]</scope>
    <source>
        <strain evidence="3 4">17J27-24</strain>
    </source>
</reference>
<evidence type="ECO:0000259" key="2">
    <source>
        <dbReference type="Pfam" id="PF18932"/>
    </source>
</evidence>
<feature type="domain" description="DUF5681" evidence="2">
    <location>
        <begin position="17"/>
        <end position="74"/>
    </location>
</feature>
<sequence length="156" mass="16703">MSEGIPETHVAPGGRAATQFKPGNPGRPQGARNKRTRLVEALVEGELETITRQLVAKALDGNLVALRLCLQHAAPAGKEEPVAFALPPLDSRTDVHEASKALMAAVAEGEITPGAAGRVMDLLRNHLAIIEARECEEPEPEPAPPPRPRPIVIWKD</sequence>
<dbReference type="InterPro" id="IPR043736">
    <property type="entry name" value="DUF5681"/>
</dbReference>
<proteinExistence type="predicted"/>
<dbReference type="Proteomes" id="UP000298213">
    <property type="component" value="Unassembled WGS sequence"/>
</dbReference>
<organism evidence="3 4">
    <name type="scientific">Sphingomonas parva</name>
    <dbReference type="NCBI Taxonomy" id="2555898"/>
    <lineage>
        <taxon>Bacteria</taxon>
        <taxon>Pseudomonadati</taxon>
        <taxon>Pseudomonadota</taxon>
        <taxon>Alphaproteobacteria</taxon>
        <taxon>Sphingomonadales</taxon>
        <taxon>Sphingomonadaceae</taxon>
        <taxon>Sphingomonas</taxon>
    </lineage>
</organism>
<evidence type="ECO:0000256" key="1">
    <source>
        <dbReference type="SAM" id="MobiDB-lite"/>
    </source>
</evidence>
<comment type="caution">
    <text evidence="3">The sequence shown here is derived from an EMBL/GenBank/DDBJ whole genome shotgun (WGS) entry which is preliminary data.</text>
</comment>
<dbReference type="EMBL" id="SPDV01000077">
    <property type="protein sequence ID" value="TFI56444.1"/>
    <property type="molecule type" value="Genomic_DNA"/>
</dbReference>
<protein>
    <recommendedName>
        <fullName evidence="2">DUF5681 domain-containing protein</fullName>
    </recommendedName>
</protein>